<dbReference type="SUPFAM" id="SSF54826">
    <property type="entry name" value="Enolase N-terminal domain-like"/>
    <property type="match status" value="1"/>
</dbReference>
<keyword evidence="4" id="KW-1185">Reference proteome</keyword>
<dbReference type="InterPro" id="IPR029017">
    <property type="entry name" value="Enolase-like_N"/>
</dbReference>
<dbReference type="PANTHER" id="PTHR48080">
    <property type="entry name" value="D-GALACTONATE DEHYDRATASE-RELATED"/>
    <property type="match status" value="1"/>
</dbReference>
<protein>
    <submittedName>
        <fullName evidence="3">Mandelate racemase/muconate lactonizing enzyme family protein</fullName>
    </submittedName>
</protein>
<organism evidence="3 4">
    <name type="scientific">Nocardioides nanhaiensis</name>
    <dbReference type="NCBI Taxonomy" id="1476871"/>
    <lineage>
        <taxon>Bacteria</taxon>
        <taxon>Bacillati</taxon>
        <taxon>Actinomycetota</taxon>
        <taxon>Actinomycetes</taxon>
        <taxon>Propionibacteriales</taxon>
        <taxon>Nocardioidaceae</taxon>
        <taxon>Nocardioides</taxon>
    </lineage>
</organism>
<dbReference type="InterPro" id="IPR013341">
    <property type="entry name" value="Mandelate_racemase_N_dom"/>
</dbReference>
<dbReference type="InterPro" id="IPR034593">
    <property type="entry name" value="DgoD-like"/>
</dbReference>
<dbReference type="SUPFAM" id="SSF51604">
    <property type="entry name" value="Enolase C-terminal domain-like"/>
    <property type="match status" value="1"/>
</dbReference>
<reference evidence="4" key="1">
    <citation type="journal article" date="2019" name="Int. J. Syst. Evol. Microbiol.">
        <title>The Global Catalogue of Microorganisms (GCM) 10K type strain sequencing project: providing services to taxonomists for standard genome sequencing and annotation.</title>
        <authorList>
            <consortium name="The Broad Institute Genomics Platform"/>
            <consortium name="The Broad Institute Genome Sequencing Center for Infectious Disease"/>
            <person name="Wu L."/>
            <person name="Ma J."/>
        </authorList>
    </citation>
    <scope>NUCLEOTIDE SEQUENCE [LARGE SCALE GENOMIC DNA]</scope>
    <source>
        <strain evidence="4">JCM 18127</strain>
    </source>
</reference>
<accession>A0ABP8VWZ1</accession>
<dbReference type="EMBL" id="BAABIM010000001">
    <property type="protein sequence ID" value="GAA4672856.1"/>
    <property type="molecule type" value="Genomic_DNA"/>
</dbReference>
<evidence type="ECO:0000256" key="1">
    <source>
        <dbReference type="ARBA" id="ARBA00023239"/>
    </source>
</evidence>
<evidence type="ECO:0000259" key="2">
    <source>
        <dbReference type="SMART" id="SM00922"/>
    </source>
</evidence>
<feature type="domain" description="Mandelate racemase/muconate lactonizing enzyme C-terminal" evidence="2">
    <location>
        <begin position="159"/>
        <end position="255"/>
    </location>
</feature>
<dbReference type="InterPro" id="IPR036849">
    <property type="entry name" value="Enolase-like_C_sf"/>
</dbReference>
<gene>
    <name evidence="3" type="ORF">GCM10023226_07240</name>
</gene>
<dbReference type="SFLD" id="SFLDS00001">
    <property type="entry name" value="Enolase"/>
    <property type="match status" value="1"/>
</dbReference>
<dbReference type="PANTHER" id="PTHR48080:SF2">
    <property type="entry name" value="D-GALACTONATE DEHYDRATASE"/>
    <property type="match status" value="1"/>
</dbReference>
<sequence length="393" mass="42085">MRTAGSDTALHVDRVRLSVLREPLTAPVEMSIGVLEARHAFLVEVEVEGVWGMGEVWVNHPAWACHERLQTFRHGVLPLLRGRDVSDPAALLDDLARVLLPRAEQAGAVGPIWHVLSGLDIALWDVLARRRGLCLAELLSPGQAPPPSTVEVYASGIGPTRVEELCAEARRQGVRAVKARVGFGAATDTATLTTIRATLGEEVALYADANRAWTFEQAVEMSAVLRDLDAAWVEEPLRDDRPDELARLSHATGLQIAAGENLYGRSAFEQYLGHGRLTLIQPDPAKSGGLSTTAAVARAAAPHGVLVSPHCYSGGVALAASVQVAAAFENVPMVELDVQASALRTELLDESWQVRDGRVRVPPGPGLGVAIDLETRARYAVLEEEHVVGGARA</sequence>
<evidence type="ECO:0000313" key="4">
    <source>
        <dbReference type="Proteomes" id="UP001500621"/>
    </source>
</evidence>
<dbReference type="Pfam" id="PF02746">
    <property type="entry name" value="MR_MLE_N"/>
    <property type="match status" value="1"/>
</dbReference>
<name>A0ABP8VWZ1_9ACTN</name>
<dbReference type="InterPro" id="IPR018110">
    <property type="entry name" value="Mandel_Rmase/mucon_lact_enz_CS"/>
</dbReference>
<dbReference type="Gene3D" id="3.20.20.120">
    <property type="entry name" value="Enolase-like C-terminal domain"/>
    <property type="match status" value="1"/>
</dbReference>
<keyword evidence="1" id="KW-0456">Lyase</keyword>
<dbReference type="InterPro" id="IPR029065">
    <property type="entry name" value="Enolase_C-like"/>
</dbReference>
<dbReference type="PROSITE" id="PS00909">
    <property type="entry name" value="MR_MLE_2"/>
    <property type="match status" value="1"/>
</dbReference>
<proteinExistence type="predicted"/>
<comment type="caution">
    <text evidence="3">The sequence shown here is derived from an EMBL/GenBank/DDBJ whole genome shotgun (WGS) entry which is preliminary data.</text>
</comment>
<dbReference type="SMART" id="SM00922">
    <property type="entry name" value="MR_MLE"/>
    <property type="match status" value="1"/>
</dbReference>
<dbReference type="InterPro" id="IPR013342">
    <property type="entry name" value="Mandelate_racemase_C"/>
</dbReference>
<dbReference type="CDD" id="cd03316">
    <property type="entry name" value="MR_like"/>
    <property type="match status" value="1"/>
</dbReference>
<dbReference type="Gene3D" id="3.30.390.10">
    <property type="entry name" value="Enolase-like, N-terminal domain"/>
    <property type="match status" value="1"/>
</dbReference>
<dbReference type="Proteomes" id="UP001500621">
    <property type="component" value="Unassembled WGS sequence"/>
</dbReference>
<dbReference type="Pfam" id="PF13378">
    <property type="entry name" value="MR_MLE_C"/>
    <property type="match status" value="1"/>
</dbReference>
<dbReference type="SFLD" id="SFLDG00179">
    <property type="entry name" value="mandelate_racemase"/>
    <property type="match status" value="1"/>
</dbReference>
<evidence type="ECO:0000313" key="3">
    <source>
        <dbReference type="EMBL" id="GAA4672856.1"/>
    </source>
</evidence>